<dbReference type="Proteomes" id="UP000594263">
    <property type="component" value="Unplaced"/>
</dbReference>
<evidence type="ECO:0000313" key="2">
    <source>
        <dbReference type="Proteomes" id="UP000594263"/>
    </source>
</evidence>
<proteinExistence type="predicted"/>
<dbReference type="AlphaFoldDB" id="A0A7N0ZQR3"/>
<evidence type="ECO:0000313" key="1">
    <source>
        <dbReference type="EnsemblPlants" id="Kaladp0015s0072.1.v1.1"/>
    </source>
</evidence>
<sequence>MVVLTAIHPNTFQQSPAHNKSQHRVTFSRFPFPLSLSAAFRHSAKASLSARKQIGPILALFIWFSRRLLRASVVVCAAVESTSTSVRR</sequence>
<organism evidence="1 2">
    <name type="scientific">Kalanchoe fedtschenkoi</name>
    <name type="common">Lavender scallops</name>
    <name type="synonym">South American air plant</name>
    <dbReference type="NCBI Taxonomy" id="63787"/>
    <lineage>
        <taxon>Eukaryota</taxon>
        <taxon>Viridiplantae</taxon>
        <taxon>Streptophyta</taxon>
        <taxon>Embryophyta</taxon>
        <taxon>Tracheophyta</taxon>
        <taxon>Spermatophyta</taxon>
        <taxon>Magnoliopsida</taxon>
        <taxon>eudicotyledons</taxon>
        <taxon>Gunneridae</taxon>
        <taxon>Pentapetalae</taxon>
        <taxon>Saxifragales</taxon>
        <taxon>Crassulaceae</taxon>
        <taxon>Kalanchoe</taxon>
    </lineage>
</organism>
<accession>A0A7N0ZQR3</accession>
<name>A0A7N0ZQR3_KALFE</name>
<protein>
    <submittedName>
        <fullName evidence="1">Uncharacterized protein</fullName>
    </submittedName>
</protein>
<keyword evidence="2" id="KW-1185">Reference proteome</keyword>
<reference evidence="1" key="1">
    <citation type="submission" date="2021-01" db="UniProtKB">
        <authorList>
            <consortium name="EnsemblPlants"/>
        </authorList>
    </citation>
    <scope>IDENTIFICATION</scope>
</reference>
<dbReference type="EnsemblPlants" id="Kaladp0015s0072.1.v1.1">
    <property type="protein sequence ID" value="Kaladp0015s0072.1.v1.1"/>
    <property type="gene ID" value="Kaladp0015s0072.v1.1"/>
</dbReference>
<dbReference type="Gramene" id="Kaladp0015s0072.1.v1.1">
    <property type="protein sequence ID" value="Kaladp0015s0072.1.v1.1"/>
    <property type="gene ID" value="Kaladp0015s0072.v1.1"/>
</dbReference>